<name>A0A210PSM3_MIZYE</name>
<protein>
    <recommendedName>
        <fullName evidence="3">ShKT domain-containing protein</fullName>
    </recommendedName>
</protein>
<organism evidence="4 5">
    <name type="scientific">Mizuhopecten yessoensis</name>
    <name type="common">Japanese scallop</name>
    <name type="synonym">Patinopecten yessoensis</name>
    <dbReference type="NCBI Taxonomy" id="6573"/>
    <lineage>
        <taxon>Eukaryota</taxon>
        <taxon>Metazoa</taxon>
        <taxon>Spiralia</taxon>
        <taxon>Lophotrochozoa</taxon>
        <taxon>Mollusca</taxon>
        <taxon>Bivalvia</taxon>
        <taxon>Autobranchia</taxon>
        <taxon>Pteriomorphia</taxon>
        <taxon>Pectinida</taxon>
        <taxon>Pectinoidea</taxon>
        <taxon>Pectinidae</taxon>
        <taxon>Mizuhopecten</taxon>
    </lineage>
</organism>
<evidence type="ECO:0000256" key="1">
    <source>
        <dbReference type="PROSITE-ProRule" id="PRU01005"/>
    </source>
</evidence>
<feature type="domain" description="ShKT" evidence="3">
    <location>
        <begin position="534"/>
        <end position="571"/>
    </location>
</feature>
<keyword evidence="5" id="KW-1185">Reference proteome</keyword>
<feature type="chain" id="PRO_5012058105" description="ShKT domain-containing protein" evidence="2">
    <location>
        <begin position="25"/>
        <end position="689"/>
    </location>
</feature>
<evidence type="ECO:0000259" key="3">
    <source>
        <dbReference type="PROSITE" id="PS51670"/>
    </source>
</evidence>
<dbReference type="InterPro" id="IPR003582">
    <property type="entry name" value="ShKT_dom"/>
</dbReference>
<feature type="domain" description="ShKT" evidence="3">
    <location>
        <begin position="582"/>
        <end position="619"/>
    </location>
</feature>
<evidence type="ECO:0000256" key="2">
    <source>
        <dbReference type="SAM" id="SignalP"/>
    </source>
</evidence>
<evidence type="ECO:0000313" key="4">
    <source>
        <dbReference type="EMBL" id="OWF39478.1"/>
    </source>
</evidence>
<dbReference type="AlphaFoldDB" id="A0A210PSM3"/>
<keyword evidence="2" id="KW-0732">Signal</keyword>
<feature type="domain" description="ShKT" evidence="3">
    <location>
        <begin position="634"/>
        <end position="673"/>
    </location>
</feature>
<dbReference type="Pfam" id="PF01549">
    <property type="entry name" value="ShK"/>
    <property type="match status" value="4"/>
</dbReference>
<gene>
    <name evidence="4" type="ORF">KP79_PYT03692</name>
</gene>
<proteinExistence type="predicted"/>
<dbReference type="OrthoDB" id="6121024at2759"/>
<comment type="caution">
    <text evidence="1">Lacks conserved residue(s) required for the propagation of feature annotation.</text>
</comment>
<dbReference type="EMBL" id="NEDP02005524">
    <property type="protein sequence ID" value="OWF39478.1"/>
    <property type="molecule type" value="Genomic_DNA"/>
</dbReference>
<feature type="domain" description="ShKT" evidence="3">
    <location>
        <begin position="477"/>
        <end position="518"/>
    </location>
</feature>
<sequence>MTLRTYLGVLVVYFVVLLSEICTAEPLHCGGRDCDAHHDSCQLQHNSHFHCADRKHCHGVCHENMSPEERQVCCCHTQHCIDTFLSHVLPVNPFANLGAGITCGPDICSTAEEPFCVIHHGGFECDHHCDEHHMCEPTPPMHNGNVADCCCKDQACVDFITSNYHVEMAGVKCPDCPNVQHNECHGDLHHRCPPHELCKVKTNDMGILSTNCQRNDDCLREQLAGVFGPDANDQFCCATQTCILNAKRQALGITTTATTVVPTPAQTNAQMASTQPLPTATPLPTTTAKPLHCPVCTDAFTGDCPRNALCASDEGCLLVVTAGKLQTGCKEISDCKYHERIGDSVCCTDKNCTDNAFKQMNDMAFTCPTCEHTQDPQSCMNTQGKCSYLSKGCMITHSQSGLSSGCNTHKTHCQRAEDLNSVLCNVHPIPFAYSPGLQCSFCCHKNDSTCVLDALGIHDVTPPPTSDPAAGTSALCADHEDASFSCKTYDTQFGLCSSSSPLMVQLVNTKCRKTCGQCPAAVTVAITTGSPIQCVDKVGTCSGMASFLCTSTDPSSQTYANENCAKTCNLCVTIPTTTVIPCVDVDSTCAGMASFLCSSTDPVSQAYAKSHCAKTCNQCTTAQSPTTTLVPVQCVDHDLNNNCVTMANALCTSQEPHVKNFAIATCAKTCNLCTEYNQHLAGLTLPLLG</sequence>
<feature type="signal peptide" evidence="2">
    <location>
        <begin position="1"/>
        <end position="24"/>
    </location>
</feature>
<accession>A0A210PSM3</accession>
<evidence type="ECO:0000313" key="5">
    <source>
        <dbReference type="Proteomes" id="UP000242188"/>
    </source>
</evidence>
<dbReference type="SMART" id="SM00254">
    <property type="entry name" value="ShKT"/>
    <property type="match status" value="4"/>
</dbReference>
<dbReference type="Proteomes" id="UP000242188">
    <property type="component" value="Unassembled WGS sequence"/>
</dbReference>
<comment type="caution">
    <text evidence="4">The sequence shown here is derived from an EMBL/GenBank/DDBJ whole genome shotgun (WGS) entry which is preliminary data.</text>
</comment>
<dbReference type="PROSITE" id="PS51670">
    <property type="entry name" value="SHKT"/>
    <property type="match status" value="4"/>
</dbReference>
<reference evidence="4 5" key="1">
    <citation type="journal article" date="2017" name="Nat. Ecol. Evol.">
        <title>Scallop genome provides insights into evolution of bilaterian karyotype and development.</title>
        <authorList>
            <person name="Wang S."/>
            <person name="Zhang J."/>
            <person name="Jiao W."/>
            <person name="Li J."/>
            <person name="Xun X."/>
            <person name="Sun Y."/>
            <person name="Guo X."/>
            <person name="Huan P."/>
            <person name="Dong B."/>
            <person name="Zhang L."/>
            <person name="Hu X."/>
            <person name="Sun X."/>
            <person name="Wang J."/>
            <person name="Zhao C."/>
            <person name="Wang Y."/>
            <person name="Wang D."/>
            <person name="Huang X."/>
            <person name="Wang R."/>
            <person name="Lv J."/>
            <person name="Li Y."/>
            <person name="Zhang Z."/>
            <person name="Liu B."/>
            <person name="Lu W."/>
            <person name="Hui Y."/>
            <person name="Liang J."/>
            <person name="Zhou Z."/>
            <person name="Hou R."/>
            <person name="Li X."/>
            <person name="Liu Y."/>
            <person name="Li H."/>
            <person name="Ning X."/>
            <person name="Lin Y."/>
            <person name="Zhao L."/>
            <person name="Xing Q."/>
            <person name="Dou J."/>
            <person name="Li Y."/>
            <person name="Mao J."/>
            <person name="Guo H."/>
            <person name="Dou H."/>
            <person name="Li T."/>
            <person name="Mu C."/>
            <person name="Jiang W."/>
            <person name="Fu Q."/>
            <person name="Fu X."/>
            <person name="Miao Y."/>
            <person name="Liu J."/>
            <person name="Yu Q."/>
            <person name="Li R."/>
            <person name="Liao H."/>
            <person name="Li X."/>
            <person name="Kong Y."/>
            <person name="Jiang Z."/>
            <person name="Chourrout D."/>
            <person name="Li R."/>
            <person name="Bao Z."/>
        </authorList>
    </citation>
    <scope>NUCLEOTIDE SEQUENCE [LARGE SCALE GENOMIC DNA]</scope>
    <source>
        <strain evidence="4 5">PY_sf001</strain>
    </source>
</reference>